<gene>
    <name evidence="2" type="ORF">DK389_24085</name>
</gene>
<dbReference type="AlphaFoldDB" id="A0A2U8WAH1"/>
<dbReference type="InterPro" id="IPR013096">
    <property type="entry name" value="Cupin_2"/>
</dbReference>
<dbReference type="Pfam" id="PF07883">
    <property type="entry name" value="Cupin_2"/>
    <property type="match status" value="1"/>
</dbReference>
<evidence type="ECO:0000313" key="2">
    <source>
        <dbReference type="EMBL" id="AWN43009.1"/>
    </source>
</evidence>
<keyword evidence="3" id="KW-1185">Reference proteome</keyword>
<sequence length="149" mass="15858">MPTDPKPTTTPEPTCRVVEAGAAFTGKQGLTYAPAISAETVGARGLHMQIVTIPPGAWAKPHKHENHETAIHVLSGRSGTWYGENLEHHLAAGPGDFVYIPANMPHQPYNLSATEACIAVIARTDPNEQESVVVLPDLDALHAAERKAG</sequence>
<dbReference type="SUPFAM" id="SSF51182">
    <property type="entry name" value="RmlC-like cupins"/>
    <property type="match status" value="1"/>
</dbReference>
<dbReference type="Gene3D" id="2.60.120.10">
    <property type="entry name" value="Jelly Rolls"/>
    <property type="match status" value="1"/>
</dbReference>
<dbReference type="InterPro" id="IPR017102">
    <property type="entry name" value="UCP037087"/>
</dbReference>
<proteinExistence type="predicted"/>
<reference evidence="3" key="1">
    <citation type="submission" date="2018-05" db="EMBL/GenBank/DDBJ databases">
        <title>Complete Genome Sequence of Methylobacterium sp. 17SD2-17.</title>
        <authorList>
            <person name="Srinivasan S."/>
        </authorList>
    </citation>
    <scope>NUCLEOTIDE SEQUENCE [LARGE SCALE GENOMIC DNA]</scope>
    <source>
        <strain evidence="3">17SD2-17</strain>
    </source>
</reference>
<dbReference type="InterPro" id="IPR011051">
    <property type="entry name" value="RmlC_Cupin_sf"/>
</dbReference>
<accession>A0A2U8WAH1</accession>
<evidence type="ECO:0000313" key="3">
    <source>
        <dbReference type="Proteomes" id="UP000245926"/>
    </source>
</evidence>
<dbReference type="PIRSF" id="PIRSF037087">
    <property type="entry name" value="UCP037087"/>
    <property type="match status" value="1"/>
</dbReference>
<dbReference type="EMBL" id="CP029550">
    <property type="protein sequence ID" value="AWN43009.1"/>
    <property type="molecule type" value="Genomic_DNA"/>
</dbReference>
<dbReference type="Proteomes" id="UP000245926">
    <property type="component" value="Chromosome"/>
</dbReference>
<dbReference type="OrthoDB" id="7271331at2"/>
<dbReference type="InterPro" id="IPR014710">
    <property type="entry name" value="RmlC-like_jellyroll"/>
</dbReference>
<dbReference type="CDD" id="cd02210">
    <property type="entry name" value="cupin_BLR2406-like"/>
    <property type="match status" value="1"/>
</dbReference>
<name>A0A2U8WAH1_9HYPH</name>
<dbReference type="RefSeq" id="WP_109893394.1">
    <property type="nucleotide sequence ID" value="NZ_CP029550.1"/>
</dbReference>
<dbReference type="PANTHER" id="PTHR40112">
    <property type="entry name" value="H2HPP ISOMERASE"/>
    <property type="match status" value="1"/>
</dbReference>
<protein>
    <submittedName>
        <fullName evidence="2">Cupin</fullName>
    </submittedName>
</protein>
<evidence type="ECO:0000259" key="1">
    <source>
        <dbReference type="Pfam" id="PF07883"/>
    </source>
</evidence>
<dbReference type="InterPro" id="IPR052535">
    <property type="entry name" value="Bacilysin_H2HPP_isomerase"/>
</dbReference>
<dbReference type="PANTHER" id="PTHR40112:SF1">
    <property type="entry name" value="H2HPP ISOMERASE"/>
    <property type="match status" value="1"/>
</dbReference>
<dbReference type="KEGG" id="mets:DK389_24085"/>
<organism evidence="2 3">
    <name type="scientific">Methylobacterium durans</name>
    <dbReference type="NCBI Taxonomy" id="2202825"/>
    <lineage>
        <taxon>Bacteria</taxon>
        <taxon>Pseudomonadati</taxon>
        <taxon>Pseudomonadota</taxon>
        <taxon>Alphaproteobacteria</taxon>
        <taxon>Hyphomicrobiales</taxon>
        <taxon>Methylobacteriaceae</taxon>
        <taxon>Methylobacterium</taxon>
    </lineage>
</organism>
<feature type="domain" description="Cupin type-2" evidence="1">
    <location>
        <begin position="50"/>
        <end position="118"/>
    </location>
</feature>